<dbReference type="Gene3D" id="3.40.630.30">
    <property type="match status" value="1"/>
</dbReference>
<evidence type="ECO:0000259" key="3">
    <source>
        <dbReference type="PROSITE" id="PS51186"/>
    </source>
</evidence>
<dbReference type="PANTHER" id="PTHR43877:SF2">
    <property type="entry name" value="AMINOALKYLPHOSPHONATE N-ACETYLTRANSFERASE-RELATED"/>
    <property type="match status" value="1"/>
</dbReference>
<evidence type="ECO:0000313" key="4">
    <source>
        <dbReference type="EMBL" id="GGE96235.1"/>
    </source>
</evidence>
<sequence length="177" mass="19549">MLDSLQFTPATPADVPALVALVNSAYRGDESRKGWTTEADLLEGIRTDADSLHEMLQTPTVTILKCTDAEEQLLGCVYLEKKAETLYLGMLSVKPGLQAQGIGKQLLQAGEAYAQQQHCQTVTMTVISVRHELIAWYERRSYRLTGATEPFPTSTKFGIPNQKLLFVVMEKSLSLTA</sequence>
<dbReference type="EMBL" id="BMHT01000001">
    <property type="protein sequence ID" value="GGE96235.1"/>
    <property type="molecule type" value="Genomic_DNA"/>
</dbReference>
<dbReference type="PANTHER" id="PTHR43877">
    <property type="entry name" value="AMINOALKYLPHOSPHONATE N-ACETYLTRANSFERASE-RELATED-RELATED"/>
    <property type="match status" value="1"/>
</dbReference>
<keyword evidence="1" id="KW-0808">Transferase</keyword>
<evidence type="ECO:0000256" key="1">
    <source>
        <dbReference type="ARBA" id="ARBA00022679"/>
    </source>
</evidence>
<name>A0ABQ1TIC2_9BACT</name>
<feature type="domain" description="N-acetyltransferase" evidence="3">
    <location>
        <begin position="5"/>
        <end position="174"/>
    </location>
</feature>
<gene>
    <name evidence="4" type="ORF">GCM10011383_03710</name>
</gene>
<comment type="caution">
    <text evidence="4">The sequence shown here is derived from an EMBL/GenBank/DDBJ whole genome shotgun (WGS) entry which is preliminary data.</text>
</comment>
<keyword evidence="5" id="KW-1185">Reference proteome</keyword>
<dbReference type="InterPro" id="IPR016181">
    <property type="entry name" value="Acyl_CoA_acyltransferase"/>
</dbReference>
<evidence type="ECO:0000313" key="5">
    <source>
        <dbReference type="Proteomes" id="UP000632273"/>
    </source>
</evidence>
<dbReference type="RefSeq" id="WP_188810361.1">
    <property type="nucleotide sequence ID" value="NZ_BMHT01000001.1"/>
</dbReference>
<reference evidence="5" key="1">
    <citation type="journal article" date="2019" name="Int. J. Syst. Evol. Microbiol.">
        <title>The Global Catalogue of Microorganisms (GCM) 10K type strain sequencing project: providing services to taxonomists for standard genome sequencing and annotation.</title>
        <authorList>
            <consortium name="The Broad Institute Genomics Platform"/>
            <consortium name="The Broad Institute Genome Sequencing Center for Infectious Disease"/>
            <person name="Wu L."/>
            <person name="Ma J."/>
        </authorList>
    </citation>
    <scope>NUCLEOTIDE SEQUENCE [LARGE SCALE GENOMIC DNA]</scope>
    <source>
        <strain evidence="5">CGMCC 1.15197</strain>
    </source>
</reference>
<proteinExistence type="predicted"/>
<protein>
    <submittedName>
        <fullName evidence="4">N-acetyltransferase</fullName>
    </submittedName>
</protein>
<accession>A0ABQ1TIC2</accession>
<dbReference type="InterPro" id="IPR050832">
    <property type="entry name" value="Bact_Acetyltransf"/>
</dbReference>
<keyword evidence="2" id="KW-0012">Acyltransferase</keyword>
<dbReference type="Proteomes" id="UP000632273">
    <property type="component" value="Unassembled WGS sequence"/>
</dbReference>
<dbReference type="PROSITE" id="PS51186">
    <property type="entry name" value="GNAT"/>
    <property type="match status" value="1"/>
</dbReference>
<evidence type="ECO:0000256" key="2">
    <source>
        <dbReference type="ARBA" id="ARBA00023315"/>
    </source>
</evidence>
<dbReference type="SUPFAM" id="SSF55729">
    <property type="entry name" value="Acyl-CoA N-acyltransferases (Nat)"/>
    <property type="match status" value="1"/>
</dbReference>
<dbReference type="CDD" id="cd04301">
    <property type="entry name" value="NAT_SF"/>
    <property type="match status" value="1"/>
</dbReference>
<dbReference type="Pfam" id="PF00583">
    <property type="entry name" value="Acetyltransf_1"/>
    <property type="match status" value="1"/>
</dbReference>
<dbReference type="InterPro" id="IPR000182">
    <property type="entry name" value="GNAT_dom"/>
</dbReference>
<organism evidence="4 5">
    <name type="scientific">Hymenobacter cavernae</name>
    <dbReference type="NCBI Taxonomy" id="2044852"/>
    <lineage>
        <taxon>Bacteria</taxon>
        <taxon>Pseudomonadati</taxon>
        <taxon>Bacteroidota</taxon>
        <taxon>Cytophagia</taxon>
        <taxon>Cytophagales</taxon>
        <taxon>Hymenobacteraceae</taxon>
        <taxon>Hymenobacter</taxon>
    </lineage>
</organism>